<dbReference type="Proteomes" id="UP000256708">
    <property type="component" value="Unassembled WGS sequence"/>
</dbReference>
<keyword evidence="3" id="KW-1185">Reference proteome</keyword>
<dbReference type="EMBL" id="QRGR01000011">
    <property type="protein sequence ID" value="RDV14937.1"/>
    <property type="molecule type" value="Genomic_DNA"/>
</dbReference>
<evidence type="ECO:0000256" key="1">
    <source>
        <dbReference type="SAM" id="MobiDB-lite"/>
    </source>
</evidence>
<feature type="region of interest" description="Disordered" evidence="1">
    <location>
        <begin position="62"/>
        <end position="88"/>
    </location>
</feature>
<feature type="compositionally biased region" description="Basic and acidic residues" evidence="1">
    <location>
        <begin position="76"/>
        <end position="86"/>
    </location>
</feature>
<reference evidence="3" key="1">
    <citation type="submission" date="2018-08" db="EMBL/GenBank/DDBJ databases">
        <authorList>
            <person name="Liu Z.-W."/>
            <person name="Du Z.-J."/>
        </authorList>
    </citation>
    <scope>NUCLEOTIDE SEQUENCE [LARGE SCALE GENOMIC DNA]</scope>
    <source>
        <strain evidence="3">H4X</strain>
    </source>
</reference>
<dbReference type="AlphaFoldDB" id="A0A3D8LC12"/>
<protein>
    <submittedName>
        <fullName evidence="2">Uncharacterized protein</fullName>
    </submittedName>
</protein>
<proteinExistence type="predicted"/>
<evidence type="ECO:0000313" key="2">
    <source>
        <dbReference type="EMBL" id="RDV14937.1"/>
    </source>
</evidence>
<evidence type="ECO:0000313" key="3">
    <source>
        <dbReference type="Proteomes" id="UP000256708"/>
    </source>
</evidence>
<name>A0A3D8LC12_9BACT</name>
<comment type="caution">
    <text evidence="2">The sequence shown here is derived from an EMBL/GenBank/DDBJ whole genome shotgun (WGS) entry which is preliminary data.</text>
</comment>
<sequence>MHPLNKRGNFMSTSKINLTSIIYSSAEKHAVNGNKNLMAHDGNQMCPPLKRTGFIKVDESMHKSGGGYAPKSHGVAMDENKSDKKTGASSYSDFILYNYGKANEHSQAPDAGNEP</sequence>
<gene>
    <name evidence="2" type="ORF">DXT99_11645</name>
</gene>
<accession>A0A3D8LC12</accession>
<organism evidence="2 3">
    <name type="scientific">Pontibacter diazotrophicus</name>
    <dbReference type="NCBI Taxonomy" id="1400979"/>
    <lineage>
        <taxon>Bacteria</taxon>
        <taxon>Pseudomonadati</taxon>
        <taxon>Bacteroidota</taxon>
        <taxon>Cytophagia</taxon>
        <taxon>Cytophagales</taxon>
        <taxon>Hymenobacteraceae</taxon>
        <taxon>Pontibacter</taxon>
    </lineage>
</organism>